<name>A0A2H0VZX9_9BACT</name>
<keyword evidence="1" id="KW-0812">Transmembrane</keyword>
<feature type="transmembrane region" description="Helical" evidence="1">
    <location>
        <begin position="6"/>
        <end position="24"/>
    </location>
</feature>
<feature type="domain" description="Bacterial spore germination immunoglobulin-like" evidence="2">
    <location>
        <begin position="67"/>
        <end position="153"/>
    </location>
</feature>
<evidence type="ECO:0000313" key="3">
    <source>
        <dbReference type="EMBL" id="PIS04665.1"/>
    </source>
</evidence>
<keyword evidence="1" id="KW-0472">Membrane</keyword>
<protein>
    <recommendedName>
        <fullName evidence="2">Bacterial spore germination immunoglobulin-like domain-containing protein</fullName>
    </recommendedName>
</protein>
<comment type="caution">
    <text evidence="3">The sequence shown here is derived from an EMBL/GenBank/DDBJ whole genome shotgun (WGS) entry which is preliminary data.</text>
</comment>
<dbReference type="EMBL" id="PEZZ01000043">
    <property type="protein sequence ID" value="PIS04665.1"/>
    <property type="molecule type" value="Genomic_DNA"/>
</dbReference>
<dbReference type="InterPro" id="IPR018911">
    <property type="entry name" value="Gmad2_Ig-like_dom"/>
</dbReference>
<dbReference type="Pfam" id="PF10648">
    <property type="entry name" value="Gmad2"/>
    <property type="match status" value="1"/>
</dbReference>
<sequence>MKYIPLLTAVILTGVLIWLINLMVTPPKAEIVVSSFEDCVMAGNPVMESYPRQCRHGEQLFVEEIPNIKVFEPVSGQTIGATLKITGEARVFENTVNYRLVDSDSTVLLESFTTANAPDIGLYGPFEAITLYPAPNSETGKVEVFTYSARDGSEIDKVVIPVRFPDNFDDIELDSAEEE</sequence>
<accession>A0A2H0VZX9</accession>
<evidence type="ECO:0000313" key="4">
    <source>
        <dbReference type="Proteomes" id="UP000230935"/>
    </source>
</evidence>
<keyword evidence="1" id="KW-1133">Transmembrane helix</keyword>
<dbReference type="AlphaFoldDB" id="A0A2H0VZX9"/>
<evidence type="ECO:0000259" key="2">
    <source>
        <dbReference type="Pfam" id="PF10648"/>
    </source>
</evidence>
<proteinExistence type="predicted"/>
<dbReference type="Proteomes" id="UP000230935">
    <property type="component" value="Unassembled WGS sequence"/>
</dbReference>
<organism evidence="3 4">
    <name type="scientific">Candidatus Buchananbacteria bacterium CG10_big_fil_rev_8_21_14_0_10_42_9</name>
    <dbReference type="NCBI Taxonomy" id="1974526"/>
    <lineage>
        <taxon>Bacteria</taxon>
        <taxon>Candidatus Buchananiibacteriota</taxon>
    </lineage>
</organism>
<gene>
    <name evidence="3" type="ORF">COT81_05285</name>
</gene>
<reference evidence="4" key="1">
    <citation type="submission" date="2017-09" db="EMBL/GenBank/DDBJ databases">
        <title>Depth-based differentiation of microbial function through sediment-hosted aquifers and enrichment of novel symbionts in the deep terrestrial subsurface.</title>
        <authorList>
            <person name="Probst A.J."/>
            <person name="Ladd B."/>
            <person name="Jarett J.K."/>
            <person name="Geller-Mcgrath D.E."/>
            <person name="Sieber C.M.K."/>
            <person name="Emerson J.B."/>
            <person name="Anantharaman K."/>
            <person name="Thomas B.C."/>
            <person name="Malmstrom R."/>
            <person name="Stieglmeier M."/>
            <person name="Klingl A."/>
            <person name="Woyke T."/>
            <person name="Ryan C.M."/>
            <person name="Banfield J.F."/>
        </authorList>
    </citation>
    <scope>NUCLEOTIDE SEQUENCE [LARGE SCALE GENOMIC DNA]</scope>
</reference>
<evidence type="ECO:0000256" key="1">
    <source>
        <dbReference type="SAM" id="Phobius"/>
    </source>
</evidence>